<dbReference type="PANTHER" id="PTHR35149">
    <property type="entry name" value="SLL5132 PROTEIN"/>
    <property type="match status" value="1"/>
</dbReference>
<evidence type="ECO:0000313" key="3">
    <source>
        <dbReference type="EMBL" id="MCP9565053.1"/>
    </source>
</evidence>
<keyword evidence="3" id="KW-0540">Nuclease</keyword>
<sequence length="643" mass="75373">MKSGNKEIGFGKQKIAQVFEEWYTVPSYQRHYVWESDNVNDMLDDFASNYIEHAKEEYFLGSYIIQSKDNNNDLLDGQQRITTLFLLFAFLRDYADSSCDVKETCVDLIFQKANKIKQIPERIRLSYEIRGNVKKFIEEYLMTPGSITQHWDEIVKKANDKKESTSIQRMCNALVCYNEYFTTHEEIDLDAFLTFILNNVVMIYISADSLEDAFRLFSVMNDRGQKLSNADILKSSNLEKIEDDGEMNEYAREWEKMQEDLGNDFDRFLAYVRTMLLKKRQKMNLLDEYDKQVFKAGKIKQGKEFFNYVFKAYEDYNKLINLAGNEDSEYCTLIRTLNECMPSTDWVPVILAYGRKFGSDGLLEFTQKVACKNIADAVCGKTPSYRIDNLNNIINLIEKAGNTSDVLEAHDYYSFNEQVFMANIQSEIYGRRYTYALLMLLEYKYKDKSEWKDFGTTSIEHILPQNPKATSQWVKDFNEEQRDYYTHRIGNLCLIGRRKNSSLGNLDYQEKLKRYFEKNIGSFASSQKIYKTYPNAWTPDTVQENQERVIKDLIEIFGINDSCSNTDHQSYIEQHNTNHPSYMEQQKAVYPNAYKPWTEIDDNKLVTLYKEGKSVNELMNIFLRNRGAIKSRLSKLTGIDFDK</sequence>
<evidence type="ECO:0000259" key="1">
    <source>
        <dbReference type="Pfam" id="PF03235"/>
    </source>
</evidence>
<organism evidence="3 4">
    <name type="scientific">Segatella copri</name>
    <dbReference type="NCBI Taxonomy" id="165179"/>
    <lineage>
        <taxon>Bacteria</taxon>
        <taxon>Pseudomonadati</taxon>
        <taxon>Bacteroidota</taxon>
        <taxon>Bacteroidia</taxon>
        <taxon>Bacteroidales</taxon>
        <taxon>Prevotellaceae</taxon>
        <taxon>Segatella</taxon>
    </lineage>
</organism>
<evidence type="ECO:0000313" key="4">
    <source>
        <dbReference type="Proteomes" id="UP001205531"/>
    </source>
</evidence>
<evidence type="ECO:0000259" key="2">
    <source>
        <dbReference type="Pfam" id="PF07510"/>
    </source>
</evidence>
<name>A0AAW5IML4_9BACT</name>
<dbReference type="InterPro" id="IPR004919">
    <property type="entry name" value="GmrSD_N"/>
</dbReference>
<protein>
    <submittedName>
        <fullName evidence="3">DUF262 domain-containing HNH endonuclease family protein</fullName>
    </submittedName>
</protein>
<keyword evidence="3" id="KW-0255">Endonuclease</keyword>
<dbReference type="GO" id="GO:0004519">
    <property type="term" value="F:endonuclease activity"/>
    <property type="evidence" value="ECO:0007669"/>
    <property type="project" value="UniProtKB-KW"/>
</dbReference>
<reference evidence="3" key="1">
    <citation type="submission" date="2022-07" db="EMBL/GenBank/DDBJ databases">
        <title>Prevotella copri.</title>
        <authorList>
            <person name="Yang C."/>
        </authorList>
    </citation>
    <scope>NUCLEOTIDE SEQUENCE</scope>
    <source>
        <strain evidence="3">HF2107</strain>
    </source>
</reference>
<dbReference type="Pfam" id="PF07510">
    <property type="entry name" value="GmrSD_C"/>
    <property type="match status" value="1"/>
</dbReference>
<dbReference type="Pfam" id="PF03235">
    <property type="entry name" value="GmrSD_N"/>
    <property type="match status" value="1"/>
</dbReference>
<dbReference type="InterPro" id="IPR011089">
    <property type="entry name" value="GmrSD_C"/>
</dbReference>
<accession>A0AAW5IML4</accession>
<dbReference type="AlphaFoldDB" id="A0AAW5IML4"/>
<keyword evidence="3" id="KW-0378">Hydrolase</keyword>
<dbReference type="Proteomes" id="UP001205531">
    <property type="component" value="Unassembled WGS sequence"/>
</dbReference>
<dbReference type="EMBL" id="JANDWZ010000024">
    <property type="protein sequence ID" value="MCP9565053.1"/>
    <property type="molecule type" value="Genomic_DNA"/>
</dbReference>
<feature type="domain" description="GmrSD restriction endonucleases C-terminal" evidence="2">
    <location>
        <begin position="432"/>
        <end position="550"/>
    </location>
</feature>
<comment type="caution">
    <text evidence="3">The sequence shown here is derived from an EMBL/GenBank/DDBJ whole genome shotgun (WGS) entry which is preliminary data.</text>
</comment>
<feature type="domain" description="GmrSD restriction endonucleases N-terminal" evidence="1">
    <location>
        <begin position="18"/>
        <end position="235"/>
    </location>
</feature>
<proteinExistence type="predicted"/>
<dbReference type="RefSeq" id="WP_254952690.1">
    <property type="nucleotide sequence ID" value="NZ_JANDWY010000019.1"/>
</dbReference>
<gene>
    <name evidence="3" type="ORF">NNC64_10910</name>
</gene>
<dbReference type="PANTHER" id="PTHR35149:SF2">
    <property type="entry name" value="DUF262 DOMAIN-CONTAINING PROTEIN"/>
    <property type="match status" value="1"/>
</dbReference>